<evidence type="ECO:0000256" key="2">
    <source>
        <dbReference type="SAM" id="SignalP"/>
    </source>
</evidence>
<dbReference type="EMBL" id="PGCI01000050">
    <property type="protein sequence ID" value="PLW45249.1"/>
    <property type="molecule type" value="Genomic_DNA"/>
</dbReference>
<dbReference type="OrthoDB" id="2495772at2759"/>
<name>A0A2N5TAX4_9BASI</name>
<organism evidence="4 7">
    <name type="scientific">Puccinia coronata f. sp. avenae</name>
    <dbReference type="NCBI Taxonomy" id="200324"/>
    <lineage>
        <taxon>Eukaryota</taxon>
        <taxon>Fungi</taxon>
        <taxon>Dikarya</taxon>
        <taxon>Basidiomycota</taxon>
        <taxon>Pucciniomycotina</taxon>
        <taxon>Pucciniomycetes</taxon>
        <taxon>Pucciniales</taxon>
        <taxon>Pucciniaceae</taxon>
        <taxon>Puccinia</taxon>
    </lineage>
</organism>
<evidence type="ECO:0000313" key="5">
    <source>
        <dbReference type="EMBL" id="PLW45249.1"/>
    </source>
</evidence>
<dbReference type="EMBL" id="PGCJ01000858">
    <property type="protein sequence ID" value="PLW17001.1"/>
    <property type="molecule type" value="Genomic_DNA"/>
</dbReference>
<sequence length="157" mass="16794">MPFTYWMTACILTFVAGLASADDATRKQCTFYTGANTNSATCDDIPDLTCIQGCGVNFVVAEGCQPRGSIFAPLSTQLCNVEFGRNTADIKTSTCITTSGQFSCTGKTSGLTHCYGCVPTRTTHNPGPSGHDPSTWLEQSPIPVRSPSRLLGDRIQR</sequence>
<feature type="region of interest" description="Disordered" evidence="1">
    <location>
        <begin position="125"/>
        <end position="157"/>
    </location>
</feature>
<dbReference type="Proteomes" id="UP000235388">
    <property type="component" value="Unassembled WGS sequence"/>
</dbReference>
<evidence type="ECO:0000313" key="4">
    <source>
        <dbReference type="EMBL" id="PLW22606.1"/>
    </source>
</evidence>
<dbReference type="Proteomes" id="UP000235392">
    <property type="component" value="Unassembled WGS sequence"/>
</dbReference>
<evidence type="ECO:0000313" key="7">
    <source>
        <dbReference type="Proteomes" id="UP000235392"/>
    </source>
</evidence>
<evidence type="ECO:0000256" key="1">
    <source>
        <dbReference type="SAM" id="MobiDB-lite"/>
    </source>
</evidence>
<dbReference type="AlphaFoldDB" id="A0A2N5TAX4"/>
<protein>
    <submittedName>
        <fullName evidence="4">Uncharacterized protein</fullName>
    </submittedName>
</protein>
<feature type="chain" id="PRO_5015083699" evidence="2">
    <location>
        <begin position="22"/>
        <end position="157"/>
    </location>
</feature>
<keyword evidence="6" id="KW-1185">Reference proteome</keyword>
<accession>A0A2N5TAX4</accession>
<evidence type="ECO:0000313" key="3">
    <source>
        <dbReference type="EMBL" id="PLW17001.1"/>
    </source>
</evidence>
<proteinExistence type="predicted"/>
<dbReference type="EMBL" id="PGCI01000658">
    <property type="protein sequence ID" value="PLW22606.1"/>
    <property type="molecule type" value="Genomic_DNA"/>
</dbReference>
<gene>
    <name evidence="3" type="ORF">PCANC_11379</name>
    <name evidence="5" type="ORF">PCASD_04019</name>
    <name evidence="4" type="ORF">PCASD_12218</name>
</gene>
<evidence type="ECO:0000313" key="6">
    <source>
        <dbReference type="Proteomes" id="UP000235388"/>
    </source>
</evidence>
<feature type="signal peptide" evidence="2">
    <location>
        <begin position="1"/>
        <end position="21"/>
    </location>
</feature>
<reference evidence="6 7" key="1">
    <citation type="submission" date="2017-11" db="EMBL/GenBank/DDBJ databases">
        <title>De novo assembly and phasing of dikaryotic genomes from two isolates of Puccinia coronata f. sp. avenae, the causal agent of oat crown rust.</title>
        <authorList>
            <person name="Miller M.E."/>
            <person name="Zhang Y."/>
            <person name="Omidvar V."/>
            <person name="Sperschneider J."/>
            <person name="Schwessinger B."/>
            <person name="Raley C."/>
            <person name="Palmer J.M."/>
            <person name="Garnica D."/>
            <person name="Upadhyaya N."/>
            <person name="Rathjen J."/>
            <person name="Taylor J.M."/>
            <person name="Park R.F."/>
            <person name="Dodds P.N."/>
            <person name="Hirsch C.D."/>
            <person name="Kianian S.F."/>
            <person name="Figueroa M."/>
        </authorList>
    </citation>
    <scope>NUCLEOTIDE SEQUENCE [LARGE SCALE GENOMIC DNA]</scope>
    <source>
        <strain evidence="3">12NC29</strain>
        <strain evidence="4">12SD80</strain>
    </source>
</reference>
<comment type="caution">
    <text evidence="4">The sequence shown here is derived from an EMBL/GenBank/DDBJ whole genome shotgun (WGS) entry which is preliminary data.</text>
</comment>
<keyword evidence="2" id="KW-0732">Signal</keyword>